<protein>
    <submittedName>
        <fullName evidence="12">RNA polymerase factor sigma-54</fullName>
    </submittedName>
</protein>
<evidence type="ECO:0000256" key="6">
    <source>
        <dbReference type="ARBA" id="ARBA00023082"/>
    </source>
</evidence>
<evidence type="ECO:0000256" key="7">
    <source>
        <dbReference type="ARBA" id="ARBA00023125"/>
    </source>
</evidence>
<sequence length="484" mass="55496">MKEALHLSQEQKLQQRLSPQQVQFVRLLEMSRPEMEDEVRHEIEDNPAIEAVDAHEMESLPTEDGGKFEESSEDMQRADYKNDDDIPSYRFEASNRSADDKVYDPVVVSENSLLDYLTEQINERDLTPEQQRIADYIIGNIDDNGYLTRSVTAISDDIIFQTGLNVTEDDVDNVLQMIRDLDPAGIGASDLRDCLLLQLERFGGKRRNMQAYEIIDKYFPEFSKKHYDKIMQAMGMEEGEFKEALATIRSLNPKPGSLFNGGDSDNSQHIIPDFSVEVDNGKITLTLLNNIPELQIEESFQVMYDNMSARKPANRNEAEASSFVKDKYESAATFIKMLRQRQETLFNTMRAIVDCQKEFFLTEDESTLKPMVLKDIAAMTGYDISVISRATAGKYVITQRGIYPLRFFFNEGLRHESGEDVSSREIQSALKKIVESENKKKPYSDEQLCSMLQSKGYEIARRTIAKYREKLGIPVARLRKELLK</sequence>
<reference evidence="12" key="1">
    <citation type="submission" date="2020-10" db="EMBL/GenBank/DDBJ databases">
        <authorList>
            <person name="Gilroy R."/>
        </authorList>
    </citation>
    <scope>NUCLEOTIDE SEQUENCE</scope>
    <source>
        <strain evidence="12">6919</strain>
    </source>
</reference>
<dbReference type="EMBL" id="JADIMC010000033">
    <property type="protein sequence ID" value="MBO8475864.1"/>
    <property type="molecule type" value="Genomic_DNA"/>
</dbReference>
<evidence type="ECO:0000313" key="12">
    <source>
        <dbReference type="EMBL" id="MBO8475864.1"/>
    </source>
</evidence>
<evidence type="ECO:0000256" key="5">
    <source>
        <dbReference type="ARBA" id="ARBA00023015"/>
    </source>
</evidence>
<feature type="region of interest" description="Disordered" evidence="9">
    <location>
        <begin position="36"/>
        <end position="93"/>
    </location>
</feature>
<dbReference type="PANTHER" id="PTHR32248:SF4">
    <property type="entry name" value="RNA POLYMERASE SIGMA-54 FACTOR"/>
    <property type="match status" value="1"/>
</dbReference>
<evidence type="ECO:0000256" key="8">
    <source>
        <dbReference type="ARBA" id="ARBA00023163"/>
    </source>
</evidence>
<proteinExistence type="inferred from homology"/>
<dbReference type="Pfam" id="PF04552">
    <property type="entry name" value="Sigma54_DBD"/>
    <property type="match status" value="1"/>
</dbReference>
<dbReference type="GO" id="GO:0003677">
    <property type="term" value="F:DNA binding"/>
    <property type="evidence" value="ECO:0007669"/>
    <property type="project" value="UniProtKB-KW"/>
</dbReference>
<dbReference type="Pfam" id="PF00309">
    <property type="entry name" value="Sigma54_AID"/>
    <property type="match status" value="1"/>
</dbReference>
<accession>A0A9D9NJ90</accession>
<dbReference type="PANTHER" id="PTHR32248">
    <property type="entry name" value="RNA POLYMERASE SIGMA-54 FACTOR"/>
    <property type="match status" value="1"/>
</dbReference>
<name>A0A9D9NJ90_9BACT</name>
<evidence type="ECO:0000256" key="4">
    <source>
        <dbReference type="ARBA" id="ARBA00022695"/>
    </source>
</evidence>
<dbReference type="GO" id="GO:0016779">
    <property type="term" value="F:nucleotidyltransferase activity"/>
    <property type="evidence" value="ECO:0007669"/>
    <property type="project" value="UniProtKB-KW"/>
</dbReference>
<keyword evidence="3" id="KW-0808">Transferase</keyword>
<dbReference type="GO" id="GO:0000428">
    <property type="term" value="C:DNA-directed RNA polymerase complex"/>
    <property type="evidence" value="ECO:0007669"/>
    <property type="project" value="UniProtKB-KW"/>
</dbReference>
<evidence type="ECO:0000256" key="2">
    <source>
        <dbReference type="ARBA" id="ARBA00022478"/>
    </source>
</evidence>
<comment type="similarity">
    <text evidence="1">Belongs to the sigma-54 factor family.</text>
</comment>
<evidence type="ECO:0000256" key="1">
    <source>
        <dbReference type="ARBA" id="ARBA00008798"/>
    </source>
</evidence>
<dbReference type="AlphaFoldDB" id="A0A9D9NJ90"/>
<dbReference type="InterPro" id="IPR038709">
    <property type="entry name" value="RpoN_core-bd_sf"/>
</dbReference>
<dbReference type="Proteomes" id="UP000823598">
    <property type="component" value="Unassembled WGS sequence"/>
</dbReference>
<dbReference type="PRINTS" id="PR00045">
    <property type="entry name" value="SIGMA54FCT"/>
</dbReference>
<dbReference type="PROSITE" id="PS00718">
    <property type="entry name" value="SIGMA54_2"/>
    <property type="match status" value="1"/>
</dbReference>
<keyword evidence="2" id="KW-0240">DNA-directed RNA polymerase</keyword>
<dbReference type="NCBIfam" id="TIGR02395">
    <property type="entry name" value="rpoN_sigma"/>
    <property type="match status" value="1"/>
</dbReference>
<keyword evidence="6" id="KW-0731">Sigma factor</keyword>
<evidence type="ECO:0000313" key="13">
    <source>
        <dbReference type="Proteomes" id="UP000823598"/>
    </source>
</evidence>
<gene>
    <name evidence="12" type="primary">rpoN</name>
    <name evidence="12" type="ORF">IAB88_02590</name>
</gene>
<dbReference type="GO" id="GO:0001216">
    <property type="term" value="F:DNA-binding transcription activator activity"/>
    <property type="evidence" value="ECO:0007669"/>
    <property type="project" value="InterPro"/>
</dbReference>
<dbReference type="InterPro" id="IPR007046">
    <property type="entry name" value="RNA_pol_sigma_54_core-bd"/>
</dbReference>
<reference evidence="12" key="2">
    <citation type="journal article" date="2021" name="PeerJ">
        <title>Extensive microbial diversity within the chicken gut microbiome revealed by metagenomics and culture.</title>
        <authorList>
            <person name="Gilroy R."/>
            <person name="Ravi A."/>
            <person name="Getino M."/>
            <person name="Pursley I."/>
            <person name="Horton D.L."/>
            <person name="Alikhan N.F."/>
            <person name="Baker D."/>
            <person name="Gharbi K."/>
            <person name="Hall N."/>
            <person name="Watson M."/>
            <person name="Adriaenssens E.M."/>
            <person name="Foster-Nyarko E."/>
            <person name="Jarju S."/>
            <person name="Secka A."/>
            <person name="Antonio M."/>
            <person name="Oren A."/>
            <person name="Chaudhuri R.R."/>
            <person name="La Ragione R."/>
            <person name="Hildebrand F."/>
            <person name="Pallen M.J."/>
        </authorList>
    </citation>
    <scope>NUCLEOTIDE SEQUENCE</scope>
    <source>
        <strain evidence="12">6919</strain>
    </source>
</reference>
<comment type="caution">
    <text evidence="12">The sequence shown here is derived from an EMBL/GenBank/DDBJ whole genome shotgun (WGS) entry which is preliminary data.</text>
</comment>
<keyword evidence="7" id="KW-0238">DNA-binding</keyword>
<evidence type="ECO:0000259" key="10">
    <source>
        <dbReference type="Pfam" id="PF04552"/>
    </source>
</evidence>
<dbReference type="InterPro" id="IPR000394">
    <property type="entry name" value="RNA_pol_sigma_54"/>
</dbReference>
<keyword evidence="5" id="KW-0805">Transcription regulation</keyword>
<evidence type="ECO:0000259" key="11">
    <source>
        <dbReference type="Pfam" id="PF04963"/>
    </source>
</evidence>
<evidence type="ECO:0000256" key="3">
    <source>
        <dbReference type="ARBA" id="ARBA00022679"/>
    </source>
</evidence>
<dbReference type="GO" id="GO:0006352">
    <property type="term" value="P:DNA-templated transcription initiation"/>
    <property type="evidence" value="ECO:0007669"/>
    <property type="project" value="InterPro"/>
</dbReference>
<evidence type="ECO:0000256" key="9">
    <source>
        <dbReference type="SAM" id="MobiDB-lite"/>
    </source>
</evidence>
<feature type="domain" description="RNA polymerase sigma factor 54 DNA-binding" evidence="10">
    <location>
        <begin position="322"/>
        <end position="480"/>
    </location>
</feature>
<dbReference type="Gene3D" id="1.10.10.60">
    <property type="entry name" value="Homeodomain-like"/>
    <property type="match status" value="1"/>
</dbReference>
<feature type="domain" description="RNA polymerase sigma factor 54 core-binding" evidence="11">
    <location>
        <begin position="104"/>
        <end position="299"/>
    </location>
</feature>
<feature type="compositionally biased region" description="Basic and acidic residues" evidence="9">
    <location>
        <begin position="52"/>
        <end position="84"/>
    </location>
</feature>
<dbReference type="Pfam" id="PF04963">
    <property type="entry name" value="Sigma54_CBD"/>
    <property type="match status" value="1"/>
</dbReference>
<dbReference type="InterPro" id="IPR007634">
    <property type="entry name" value="RNA_pol_sigma_54_DNA-bd"/>
</dbReference>
<dbReference type="PROSITE" id="PS50044">
    <property type="entry name" value="SIGMA54_3"/>
    <property type="match status" value="1"/>
</dbReference>
<dbReference type="PIRSF" id="PIRSF000774">
    <property type="entry name" value="RpoN"/>
    <property type="match status" value="1"/>
</dbReference>
<keyword evidence="8" id="KW-0804">Transcription</keyword>
<dbReference type="Gene3D" id="1.10.10.1330">
    <property type="entry name" value="RNA polymerase sigma-54 factor, core-binding domain"/>
    <property type="match status" value="1"/>
</dbReference>
<keyword evidence="4" id="KW-0548">Nucleotidyltransferase</keyword>
<dbReference type="GO" id="GO:0016987">
    <property type="term" value="F:sigma factor activity"/>
    <property type="evidence" value="ECO:0007669"/>
    <property type="project" value="UniProtKB-KW"/>
</dbReference>
<organism evidence="12 13">
    <name type="scientific">Candidatus Limisoma faecipullorum</name>
    <dbReference type="NCBI Taxonomy" id="2840854"/>
    <lineage>
        <taxon>Bacteria</taxon>
        <taxon>Pseudomonadati</taxon>
        <taxon>Bacteroidota</taxon>
        <taxon>Bacteroidia</taxon>
        <taxon>Bacteroidales</taxon>
        <taxon>Candidatus Limisoma</taxon>
    </lineage>
</organism>